<evidence type="ECO:0008006" key="4">
    <source>
        <dbReference type="Google" id="ProtNLM"/>
    </source>
</evidence>
<sequence length="71" mass="7941">MLQFTFPLLTFLGCVQSTSALESVFHHEDRSINAGLYGSHTCLTYEQRYQAHKLLDRSTEDVNAAQPHAGS</sequence>
<comment type="caution">
    <text evidence="2">The sequence shown here is derived from an EMBL/GenBank/DDBJ whole genome shotgun (WGS) entry which is preliminary data.</text>
</comment>
<organism evidence="2 3">
    <name type="scientific">Symbiochloris irregularis</name>
    <dbReference type="NCBI Taxonomy" id="706552"/>
    <lineage>
        <taxon>Eukaryota</taxon>
        <taxon>Viridiplantae</taxon>
        <taxon>Chlorophyta</taxon>
        <taxon>core chlorophytes</taxon>
        <taxon>Trebouxiophyceae</taxon>
        <taxon>Trebouxiales</taxon>
        <taxon>Trebouxiaceae</taxon>
        <taxon>Symbiochloris</taxon>
    </lineage>
</organism>
<gene>
    <name evidence="2" type="ORF">WJX73_005746</name>
</gene>
<dbReference type="Proteomes" id="UP001465755">
    <property type="component" value="Unassembled WGS sequence"/>
</dbReference>
<name>A0AAW1PUD9_9CHLO</name>
<evidence type="ECO:0000256" key="1">
    <source>
        <dbReference type="SAM" id="SignalP"/>
    </source>
</evidence>
<protein>
    <recommendedName>
        <fullName evidence="4">Secreted protein</fullName>
    </recommendedName>
</protein>
<reference evidence="2 3" key="1">
    <citation type="journal article" date="2024" name="Nat. Commun.">
        <title>Phylogenomics reveals the evolutionary origins of lichenization in chlorophyte algae.</title>
        <authorList>
            <person name="Puginier C."/>
            <person name="Libourel C."/>
            <person name="Otte J."/>
            <person name="Skaloud P."/>
            <person name="Haon M."/>
            <person name="Grisel S."/>
            <person name="Petersen M."/>
            <person name="Berrin J.G."/>
            <person name="Delaux P.M."/>
            <person name="Dal Grande F."/>
            <person name="Keller J."/>
        </authorList>
    </citation>
    <scope>NUCLEOTIDE SEQUENCE [LARGE SCALE GENOMIC DNA]</scope>
    <source>
        <strain evidence="2 3">SAG 2036</strain>
    </source>
</reference>
<feature type="signal peptide" evidence="1">
    <location>
        <begin position="1"/>
        <end position="20"/>
    </location>
</feature>
<feature type="chain" id="PRO_5043620843" description="Secreted protein" evidence="1">
    <location>
        <begin position="21"/>
        <end position="71"/>
    </location>
</feature>
<evidence type="ECO:0000313" key="2">
    <source>
        <dbReference type="EMBL" id="KAK9811985.1"/>
    </source>
</evidence>
<proteinExistence type="predicted"/>
<keyword evidence="3" id="KW-1185">Reference proteome</keyword>
<dbReference type="AlphaFoldDB" id="A0AAW1PUD9"/>
<accession>A0AAW1PUD9</accession>
<evidence type="ECO:0000313" key="3">
    <source>
        <dbReference type="Proteomes" id="UP001465755"/>
    </source>
</evidence>
<keyword evidence="1" id="KW-0732">Signal</keyword>
<dbReference type="EMBL" id="JALJOQ010000010">
    <property type="protein sequence ID" value="KAK9811985.1"/>
    <property type="molecule type" value="Genomic_DNA"/>
</dbReference>